<reference evidence="2 3" key="1">
    <citation type="submission" date="2024-09" db="EMBL/GenBank/DDBJ databases">
        <authorList>
            <person name="Sun Q."/>
            <person name="Mori K."/>
        </authorList>
    </citation>
    <scope>NUCLEOTIDE SEQUENCE [LARGE SCALE GENOMIC DNA]</scope>
    <source>
        <strain evidence="2 3">JCM 11683</strain>
    </source>
</reference>
<protein>
    <submittedName>
        <fullName evidence="2">Immunity protein</fullName>
    </submittedName>
</protein>
<accession>A0ABV5X128</accession>
<organism evidence="2 3">
    <name type="scientific">Brevibacterium otitidis</name>
    <dbReference type="NCBI Taxonomy" id="53364"/>
    <lineage>
        <taxon>Bacteria</taxon>
        <taxon>Bacillati</taxon>
        <taxon>Actinomycetota</taxon>
        <taxon>Actinomycetes</taxon>
        <taxon>Micrococcales</taxon>
        <taxon>Brevibacteriaceae</taxon>
        <taxon>Brevibacterium</taxon>
    </lineage>
</organism>
<evidence type="ECO:0000313" key="2">
    <source>
        <dbReference type="EMBL" id="MFB9776019.1"/>
    </source>
</evidence>
<sequence length="191" mass="19291">MVSSATLRSDERRALAAWAAGCAERVLPLFEAEAADGRIRAAIEHTYAFSRNSRGAAGSEQVLGGALRAGAAAASPAGLAAARAAAQAAVVPRLTDHALGAAAYAAQAAGLALGLGSEAVDDEVRWQLEVLSPLARDALRRLPTAGIDELAPLGTELPVMSSHGQAGTGIRGQISTGIRGQIAEAIHAAVQ</sequence>
<evidence type="ECO:0000259" key="1">
    <source>
        <dbReference type="Pfam" id="PF21805"/>
    </source>
</evidence>
<dbReference type="Proteomes" id="UP001589707">
    <property type="component" value="Unassembled WGS sequence"/>
</dbReference>
<dbReference type="RefSeq" id="WP_376839632.1">
    <property type="nucleotide sequence ID" value="NZ_JBHMAU010000045.1"/>
</dbReference>
<keyword evidence="3" id="KW-1185">Reference proteome</keyword>
<evidence type="ECO:0000313" key="3">
    <source>
        <dbReference type="Proteomes" id="UP001589707"/>
    </source>
</evidence>
<dbReference type="EMBL" id="JBHMAU010000045">
    <property type="protein sequence ID" value="MFB9776019.1"/>
    <property type="molecule type" value="Genomic_DNA"/>
</dbReference>
<proteinExistence type="predicted"/>
<dbReference type="InterPro" id="IPR048667">
    <property type="entry name" value="Imm5-like"/>
</dbReference>
<name>A0ABV5X128_9MICO</name>
<gene>
    <name evidence="2" type="ORF">ACFFN1_06335</name>
</gene>
<feature type="domain" description="Imm-5-like" evidence="1">
    <location>
        <begin position="6"/>
        <end position="131"/>
    </location>
</feature>
<dbReference type="Pfam" id="PF21805">
    <property type="entry name" value="Imm5_like"/>
    <property type="match status" value="1"/>
</dbReference>
<comment type="caution">
    <text evidence="2">The sequence shown here is derived from an EMBL/GenBank/DDBJ whole genome shotgun (WGS) entry which is preliminary data.</text>
</comment>